<feature type="binding site" description="in other chain" evidence="13 17">
    <location>
        <position position="305"/>
    </location>
    <ligand>
        <name>K(+)</name>
        <dbReference type="ChEBI" id="CHEBI:29103"/>
        <note>ligand shared between two tetrameric partners</note>
    </ligand>
</feature>
<dbReference type="PANTHER" id="PTHR11911:SF111">
    <property type="entry name" value="INOSINE-5'-MONOPHOSPHATE DEHYDROGENASE"/>
    <property type="match status" value="1"/>
</dbReference>
<dbReference type="GO" id="GO:0006183">
    <property type="term" value="P:GTP biosynthetic process"/>
    <property type="evidence" value="ECO:0007669"/>
    <property type="project" value="TreeGrafter"/>
</dbReference>
<feature type="domain" description="CBS" evidence="21">
    <location>
        <begin position="159"/>
        <end position="216"/>
    </location>
</feature>
<comment type="activity regulation">
    <text evidence="13">Mycophenolic acid (MPA) is a non-competitive inhibitor that prevents formation of the closed enzyme conformation by binding to the same site as the amobile flap. In contrast, mizoribine monophosphate (MZP) is a competitive inhibitor that induces the closed conformation. MPA is a potent inhibitor of mammalian IMPDHs but a poor inhibitor of the bacterial enzymes. MZP is a more potent inhibitor of bacterial IMPDH.</text>
</comment>
<keyword evidence="10 13" id="KW-0520">NAD</keyword>
<evidence type="ECO:0000256" key="11">
    <source>
        <dbReference type="ARBA" id="ARBA00023122"/>
    </source>
</evidence>
<dbReference type="HAMAP" id="MF_01964">
    <property type="entry name" value="IMPDH"/>
    <property type="match status" value="1"/>
</dbReference>
<evidence type="ECO:0000256" key="14">
    <source>
        <dbReference type="PIRSR" id="PIRSR000130-1"/>
    </source>
</evidence>
<evidence type="ECO:0000256" key="10">
    <source>
        <dbReference type="ARBA" id="ARBA00023027"/>
    </source>
</evidence>
<keyword evidence="9 13" id="KW-0560">Oxidoreductase</keyword>
<evidence type="ECO:0000256" key="4">
    <source>
        <dbReference type="ARBA" id="ARBA00022723"/>
    </source>
</evidence>
<dbReference type="EMBL" id="CP020858">
    <property type="protein sequence ID" value="ARU18779.1"/>
    <property type="molecule type" value="Genomic_DNA"/>
</dbReference>
<dbReference type="CDD" id="cd04601">
    <property type="entry name" value="CBS_pair_IMPDH"/>
    <property type="match status" value="1"/>
</dbReference>
<keyword evidence="7 13" id="KW-0658">Purine biosynthesis</keyword>
<dbReference type="EC" id="1.1.1.205" evidence="13 20"/>
<evidence type="ECO:0000256" key="6">
    <source>
        <dbReference type="ARBA" id="ARBA00022749"/>
    </source>
</evidence>
<keyword evidence="11 18" id="KW-0129">CBS domain</keyword>
<evidence type="ECO:0000256" key="2">
    <source>
        <dbReference type="ARBA" id="ARBA00005502"/>
    </source>
</evidence>
<evidence type="ECO:0000256" key="13">
    <source>
        <dbReference type="HAMAP-Rule" id="MF_01964"/>
    </source>
</evidence>
<sequence>MSKWDTKFVKKGYTFDDVLLIPAESHILPNEVDLSVQLAKNIKLNIPIISAGMDTVTESAMAIAMARQGGLGVIHKNMTIERQADEVRKVKRSESGVIIDPFFLTPDNKVFEAEALMHKYRISGVPIVENAENRKFCGIITNRDLRFVTDSKVKIDDVMTKENLITAPEGTSLEKAEEILQQYKIEKLPMVNEEGQLTGLITIKDIEKVVEFPHAAKDKHGRLLVAAAVGVTSDTFERAEALLNAGADALVIDTAHGHSAGVLRKIKEIREHFPEATLIAGNVATAEATKALYDAGVDVVKVGIGPGSICTTRVVAGVGVPQITAIYDAAGVAREYGKTIIADGGIKYSGDIVKAIAAGGNAVMLGSMLAGTDEAPGETEIYQGRRFKTYRGMGSLGAMDSTHGSSDRYFQSGVNEANKLVPEGIEGRVAYKGSVADIVYQMDGGLRAGMGYCGAPDLATLTNEAQFVQITGAGLVESHPHDVQITKEAPNYSK</sequence>
<evidence type="ECO:0000256" key="17">
    <source>
        <dbReference type="PIRSR" id="PIRSR000130-4"/>
    </source>
</evidence>
<dbReference type="PANTHER" id="PTHR11911">
    <property type="entry name" value="INOSINE-5-MONOPHOSPHATE DEHYDROGENASE RELATED"/>
    <property type="match status" value="1"/>
</dbReference>
<feature type="binding site" evidence="13 15">
    <location>
        <position position="423"/>
    </location>
    <ligand>
        <name>IMP</name>
        <dbReference type="ChEBI" id="CHEBI:58053"/>
    </ligand>
</feature>
<evidence type="ECO:0000256" key="9">
    <source>
        <dbReference type="ARBA" id="ARBA00023002"/>
    </source>
</evidence>
<accession>A0A1Y0F615</accession>
<feature type="binding site" evidence="13 15">
    <location>
        <position position="308"/>
    </location>
    <ligand>
        <name>IMP</name>
        <dbReference type="ChEBI" id="CHEBI:58053"/>
    </ligand>
</feature>
<dbReference type="SMART" id="SM01240">
    <property type="entry name" value="IMPDH"/>
    <property type="match status" value="1"/>
</dbReference>
<dbReference type="UniPathway" id="UPA00601">
    <property type="reaction ID" value="UER00295"/>
</dbReference>
<dbReference type="AlphaFoldDB" id="A0A1Y0F615"/>
<name>A0A1Y0F615_9LACO</name>
<evidence type="ECO:0000313" key="22">
    <source>
        <dbReference type="EMBL" id="ARU18779.1"/>
    </source>
</evidence>
<dbReference type="SMART" id="SM00116">
    <property type="entry name" value="CBS"/>
    <property type="match status" value="2"/>
</dbReference>
<dbReference type="InterPro" id="IPR046342">
    <property type="entry name" value="CBS_dom_sf"/>
</dbReference>
<feature type="binding site" evidence="13 16">
    <location>
        <begin position="303"/>
        <end position="305"/>
    </location>
    <ligand>
        <name>NAD(+)</name>
        <dbReference type="ChEBI" id="CHEBI:57540"/>
    </ligand>
</feature>
<feature type="binding site" evidence="13 15">
    <location>
        <begin position="390"/>
        <end position="394"/>
    </location>
    <ligand>
        <name>IMP</name>
        <dbReference type="ChEBI" id="CHEBI:58053"/>
    </ligand>
</feature>
<feature type="binding site" evidence="13 15">
    <location>
        <begin position="343"/>
        <end position="345"/>
    </location>
    <ligand>
        <name>IMP</name>
        <dbReference type="ChEBI" id="CHEBI:58053"/>
    </ligand>
</feature>
<evidence type="ECO:0000256" key="12">
    <source>
        <dbReference type="ARBA" id="ARBA00048028"/>
    </source>
</evidence>
<feature type="binding site" evidence="16">
    <location>
        <begin position="253"/>
        <end position="255"/>
    </location>
    <ligand>
        <name>NAD(+)</name>
        <dbReference type="ChEBI" id="CHEBI:57540"/>
    </ligand>
</feature>
<evidence type="ECO:0000256" key="18">
    <source>
        <dbReference type="PROSITE-ProRule" id="PRU00703"/>
    </source>
</evidence>
<keyword evidence="4 13" id="KW-0479">Metal-binding</keyword>
<gene>
    <name evidence="13" type="primary">guaB</name>
    <name evidence="22" type="ORF">B7R82_01640</name>
</gene>
<dbReference type="PIRSF" id="PIRSF000130">
    <property type="entry name" value="IMPDH"/>
    <property type="match status" value="1"/>
</dbReference>
<feature type="binding site" description="in other chain" evidence="13 17">
    <location>
        <position position="310"/>
    </location>
    <ligand>
        <name>K(+)</name>
        <dbReference type="ChEBI" id="CHEBI:29103"/>
        <note>ligand shared between two tetrameric partners</note>
    </ligand>
</feature>
<feature type="active site" description="Proton acceptor" evidence="13 14">
    <location>
        <position position="408"/>
    </location>
</feature>
<feature type="binding site" evidence="13 15">
    <location>
        <begin position="366"/>
        <end position="367"/>
    </location>
    <ligand>
        <name>IMP</name>
        <dbReference type="ChEBI" id="CHEBI:58053"/>
    </ligand>
</feature>
<feature type="binding site" description="in other chain" evidence="13 17">
    <location>
        <position position="307"/>
    </location>
    <ligand>
        <name>K(+)</name>
        <dbReference type="ChEBI" id="CHEBI:29103"/>
        <note>ligand shared between two tetrameric partners</note>
    </ligand>
</feature>
<dbReference type="Proteomes" id="UP000195378">
    <property type="component" value="Chromosome"/>
</dbReference>
<reference evidence="22 23" key="1">
    <citation type="submission" date="2017-04" db="EMBL/GenBank/DDBJ databases">
        <title>Complete genome sequence of Lactobacillus salivarius ZLS006, a probiotic strain isolated from healthy piglet.</title>
        <authorList>
            <person name="Zhang D."/>
        </authorList>
    </citation>
    <scope>NUCLEOTIDE SEQUENCE [LARGE SCALE GENOMIC DNA]</scope>
    <source>
        <strain evidence="22 23">ZLS006</strain>
    </source>
</reference>
<evidence type="ECO:0000256" key="7">
    <source>
        <dbReference type="ARBA" id="ARBA00022755"/>
    </source>
</evidence>
<comment type="subunit">
    <text evidence="3 13">Homotetramer.</text>
</comment>
<feature type="binding site" evidence="13">
    <location>
        <position position="479"/>
    </location>
    <ligand>
        <name>K(+)</name>
        <dbReference type="ChEBI" id="CHEBI:29103"/>
        <note>ligand shared between two tetrameric partners</note>
    </ligand>
</feature>
<comment type="catalytic activity">
    <reaction evidence="12 13 20">
        <text>IMP + NAD(+) + H2O = XMP + NADH + H(+)</text>
        <dbReference type="Rhea" id="RHEA:11708"/>
        <dbReference type="ChEBI" id="CHEBI:15377"/>
        <dbReference type="ChEBI" id="CHEBI:15378"/>
        <dbReference type="ChEBI" id="CHEBI:57464"/>
        <dbReference type="ChEBI" id="CHEBI:57540"/>
        <dbReference type="ChEBI" id="CHEBI:57945"/>
        <dbReference type="ChEBI" id="CHEBI:58053"/>
        <dbReference type="EC" id="1.1.1.205"/>
    </reaction>
</comment>
<feature type="binding site" evidence="13">
    <location>
        <position position="477"/>
    </location>
    <ligand>
        <name>K(+)</name>
        <dbReference type="ChEBI" id="CHEBI:29103"/>
        <note>ligand shared between two tetrameric partners</note>
    </ligand>
</feature>
<dbReference type="SUPFAM" id="SSF54631">
    <property type="entry name" value="CBS-domain pair"/>
    <property type="match status" value="1"/>
</dbReference>
<comment type="caution">
    <text evidence="13">Lacks conserved residue(s) required for the propagation of feature annotation.</text>
</comment>
<evidence type="ECO:0000256" key="8">
    <source>
        <dbReference type="ARBA" id="ARBA00022958"/>
    </source>
</evidence>
<feature type="domain" description="CBS" evidence="21">
    <location>
        <begin position="97"/>
        <end position="155"/>
    </location>
</feature>
<organism evidence="22 23">
    <name type="scientific">Ligilactobacillus salivarius</name>
    <dbReference type="NCBI Taxonomy" id="1624"/>
    <lineage>
        <taxon>Bacteria</taxon>
        <taxon>Bacillati</taxon>
        <taxon>Bacillota</taxon>
        <taxon>Bacilli</taxon>
        <taxon>Lactobacillales</taxon>
        <taxon>Lactobacillaceae</taxon>
        <taxon>Ligilactobacillus</taxon>
    </lineage>
</organism>
<comment type="pathway">
    <text evidence="13 20">Purine metabolism; XMP biosynthesis via de novo pathway; XMP from IMP: step 1/1.</text>
</comment>
<evidence type="ECO:0000256" key="15">
    <source>
        <dbReference type="PIRSR" id="PIRSR000130-2"/>
    </source>
</evidence>
<dbReference type="InterPro" id="IPR001093">
    <property type="entry name" value="IMP_DH_GMPRt"/>
</dbReference>
<dbReference type="InterPro" id="IPR000644">
    <property type="entry name" value="CBS_dom"/>
</dbReference>
<feature type="active site" description="Thioimidate intermediate" evidence="13 14">
    <location>
        <position position="310"/>
    </location>
</feature>
<dbReference type="InterPro" id="IPR005990">
    <property type="entry name" value="IMP_DH"/>
</dbReference>
<comment type="similarity">
    <text evidence="2 13 19">Belongs to the IMPDH/GMPR family.</text>
</comment>
<dbReference type="InterPro" id="IPR015875">
    <property type="entry name" value="IMP_DH/GMP_Rdtase_CS"/>
</dbReference>
<dbReference type="RefSeq" id="WP_087448573.1">
    <property type="nucleotide sequence ID" value="NZ_CP020858.1"/>
</dbReference>
<evidence type="ECO:0000256" key="1">
    <source>
        <dbReference type="ARBA" id="ARBA00001958"/>
    </source>
</evidence>
<dbReference type="PROSITE" id="PS51371">
    <property type="entry name" value="CBS"/>
    <property type="match status" value="2"/>
</dbReference>
<dbReference type="Pfam" id="PF00571">
    <property type="entry name" value="CBS"/>
    <property type="match status" value="2"/>
</dbReference>
<feature type="binding site" evidence="13">
    <location>
        <position position="253"/>
    </location>
    <ligand>
        <name>NAD(+)</name>
        <dbReference type="ChEBI" id="CHEBI:57540"/>
    </ligand>
</feature>
<keyword evidence="8 13" id="KW-0630">Potassium</keyword>
<keyword evidence="5" id="KW-0677">Repeat</keyword>
<dbReference type="GO" id="GO:0000166">
    <property type="term" value="F:nucleotide binding"/>
    <property type="evidence" value="ECO:0007669"/>
    <property type="project" value="UniProtKB-UniRule"/>
</dbReference>
<dbReference type="Pfam" id="PF00478">
    <property type="entry name" value="IMPDH"/>
    <property type="match status" value="1"/>
</dbReference>
<dbReference type="SUPFAM" id="SSF51412">
    <property type="entry name" value="Inosine monophosphate dehydrogenase (IMPDH)"/>
    <property type="match status" value="1"/>
</dbReference>
<feature type="binding site" evidence="13">
    <location>
        <position position="478"/>
    </location>
    <ligand>
        <name>K(+)</name>
        <dbReference type="ChEBI" id="CHEBI:29103"/>
        <note>ligand shared between two tetrameric partners</note>
    </ligand>
</feature>
<protein>
    <recommendedName>
        <fullName evidence="13 20">Inosine-5'-monophosphate dehydrogenase</fullName>
        <shortName evidence="13">IMP dehydrogenase</shortName>
        <shortName evidence="13">IMPD</shortName>
        <shortName evidence="13">IMPDH</shortName>
        <ecNumber evidence="13 20">1.1.1.205</ecNumber>
    </recommendedName>
</protein>
<comment type="function">
    <text evidence="13">Catalyzes the conversion of inosine 5'-phosphate (IMP) to xanthosine 5'-phosphate (XMP), the first committed and rate-limiting step in the de novo synthesis of guanine nucleotides, and therefore plays an important role in the regulation of cell growth.</text>
</comment>
<evidence type="ECO:0000256" key="19">
    <source>
        <dbReference type="RuleBase" id="RU003927"/>
    </source>
</evidence>
<dbReference type="GO" id="GO:0046872">
    <property type="term" value="F:metal ion binding"/>
    <property type="evidence" value="ECO:0007669"/>
    <property type="project" value="UniProtKB-UniRule"/>
</dbReference>
<evidence type="ECO:0000256" key="20">
    <source>
        <dbReference type="RuleBase" id="RU003928"/>
    </source>
</evidence>
<dbReference type="CDD" id="cd00381">
    <property type="entry name" value="IMPDH"/>
    <property type="match status" value="1"/>
</dbReference>
<dbReference type="NCBIfam" id="TIGR01302">
    <property type="entry name" value="IMP_dehydrog"/>
    <property type="match status" value="1"/>
</dbReference>
<dbReference type="GO" id="GO:0006177">
    <property type="term" value="P:GMP biosynthetic process"/>
    <property type="evidence" value="ECO:0007669"/>
    <property type="project" value="UniProtKB-UniRule"/>
</dbReference>
<evidence type="ECO:0000256" key="16">
    <source>
        <dbReference type="PIRSR" id="PIRSR000130-3"/>
    </source>
</evidence>
<dbReference type="InterPro" id="IPR013785">
    <property type="entry name" value="Aldolase_TIM"/>
</dbReference>
<evidence type="ECO:0000313" key="23">
    <source>
        <dbReference type="Proteomes" id="UP000195378"/>
    </source>
</evidence>
<comment type="cofactor">
    <cofactor evidence="1 13">
        <name>K(+)</name>
        <dbReference type="ChEBI" id="CHEBI:29103"/>
    </cofactor>
</comment>
<keyword evidence="6 13" id="KW-0332">GMP biosynthesis</keyword>
<proteinExistence type="inferred from homology"/>
<dbReference type="FunFam" id="3.20.20.70:FF:000003">
    <property type="entry name" value="GMP reductase"/>
    <property type="match status" value="1"/>
</dbReference>
<evidence type="ECO:0000259" key="21">
    <source>
        <dbReference type="PROSITE" id="PS51371"/>
    </source>
</evidence>
<dbReference type="PROSITE" id="PS00487">
    <property type="entry name" value="IMP_DH_GMP_RED"/>
    <property type="match status" value="1"/>
</dbReference>
<dbReference type="Gene3D" id="3.20.20.70">
    <property type="entry name" value="Aldolase class I"/>
    <property type="match status" value="1"/>
</dbReference>
<dbReference type="GO" id="GO:0003938">
    <property type="term" value="F:IMP dehydrogenase activity"/>
    <property type="evidence" value="ECO:0007669"/>
    <property type="project" value="UniProtKB-UniRule"/>
</dbReference>
<evidence type="ECO:0000256" key="5">
    <source>
        <dbReference type="ARBA" id="ARBA00022737"/>
    </source>
</evidence>
<evidence type="ECO:0000256" key="3">
    <source>
        <dbReference type="ARBA" id="ARBA00011881"/>
    </source>
</evidence>